<protein>
    <submittedName>
        <fullName evidence="1">Uncharacterized protein</fullName>
    </submittedName>
</protein>
<proteinExistence type="predicted"/>
<dbReference type="OrthoDB" id="449127at2759"/>
<evidence type="ECO:0000313" key="1">
    <source>
        <dbReference type="EMBL" id="OLP79513.1"/>
    </source>
</evidence>
<evidence type="ECO:0000313" key="2">
    <source>
        <dbReference type="Proteomes" id="UP000186817"/>
    </source>
</evidence>
<reference evidence="1 2" key="1">
    <citation type="submission" date="2016-02" db="EMBL/GenBank/DDBJ databases">
        <title>Genome analysis of coral dinoflagellate symbionts highlights evolutionary adaptations to a symbiotic lifestyle.</title>
        <authorList>
            <person name="Aranda M."/>
            <person name="Li Y."/>
            <person name="Liew Y.J."/>
            <person name="Baumgarten S."/>
            <person name="Simakov O."/>
            <person name="Wilson M."/>
            <person name="Piel J."/>
            <person name="Ashoor H."/>
            <person name="Bougouffa S."/>
            <person name="Bajic V.B."/>
            <person name="Ryu T."/>
            <person name="Ravasi T."/>
            <person name="Bayer T."/>
            <person name="Micklem G."/>
            <person name="Kim H."/>
            <person name="Bhak J."/>
            <person name="Lajeunesse T.C."/>
            <person name="Voolstra C.R."/>
        </authorList>
    </citation>
    <scope>NUCLEOTIDE SEQUENCE [LARGE SCALE GENOMIC DNA]</scope>
    <source>
        <strain evidence="1 2">CCMP2467</strain>
    </source>
</reference>
<sequence length="303" mass="33110">MLPSACFGFEARVVVVQVPGMYGGHVLNHNGSQDRSESTTSIHKVLDDGISELELLVLAARSLGRILLCKTGESPGMPAMRPSVTDRCEYYRSSLAELGKCLRRLCLNSAIARGPKLGPDQVRAGQQSWSSLRGMYPKGVHRPALIERAEGPTCELPAWLNATELTALGSGKGQSSADGSGTKEPEVALKYIFKFNPLQGYLADGAGRCGGWSDWCCVCHAAQWQIACLPEVEKSAVDWFLTEDCCESKMRKDTSSPGYVADATPLRESSVLWRIFLSIKGGFLVQKLGEMRFKLKYNASWEP</sequence>
<dbReference type="Proteomes" id="UP000186817">
    <property type="component" value="Unassembled WGS sequence"/>
</dbReference>
<accession>A0A1Q9C991</accession>
<keyword evidence="2" id="KW-1185">Reference proteome</keyword>
<dbReference type="EMBL" id="LSRX01001475">
    <property type="protein sequence ID" value="OLP79513.1"/>
    <property type="molecule type" value="Genomic_DNA"/>
</dbReference>
<gene>
    <name evidence="1" type="ORF">AK812_SmicGene40189</name>
</gene>
<dbReference type="AlphaFoldDB" id="A0A1Q9C991"/>
<organism evidence="1 2">
    <name type="scientific">Symbiodinium microadriaticum</name>
    <name type="common">Dinoflagellate</name>
    <name type="synonym">Zooxanthella microadriatica</name>
    <dbReference type="NCBI Taxonomy" id="2951"/>
    <lineage>
        <taxon>Eukaryota</taxon>
        <taxon>Sar</taxon>
        <taxon>Alveolata</taxon>
        <taxon>Dinophyceae</taxon>
        <taxon>Suessiales</taxon>
        <taxon>Symbiodiniaceae</taxon>
        <taxon>Symbiodinium</taxon>
    </lineage>
</organism>
<comment type="caution">
    <text evidence="1">The sequence shown here is derived from an EMBL/GenBank/DDBJ whole genome shotgun (WGS) entry which is preliminary data.</text>
</comment>
<name>A0A1Q9C991_SYMMI</name>